<keyword evidence="3" id="KW-1185">Reference proteome</keyword>
<dbReference type="InterPro" id="IPR050256">
    <property type="entry name" value="Glycosyltransferase_2"/>
</dbReference>
<evidence type="ECO:0000313" key="3">
    <source>
        <dbReference type="Proteomes" id="UP000641152"/>
    </source>
</evidence>
<dbReference type="Proteomes" id="UP000641152">
    <property type="component" value="Unassembled WGS sequence"/>
</dbReference>
<accession>A0ABR9DGN2</accession>
<gene>
    <name evidence="2" type="ORF">EBB_17200</name>
</gene>
<evidence type="ECO:0000259" key="1">
    <source>
        <dbReference type="Pfam" id="PF00535"/>
    </source>
</evidence>
<organism evidence="2 3">
    <name type="scientific">Methylomonas fluvii</name>
    <dbReference type="NCBI Taxonomy" id="1854564"/>
    <lineage>
        <taxon>Bacteria</taxon>
        <taxon>Pseudomonadati</taxon>
        <taxon>Pseudomonadota</taxon>
        <taxon>Gammaproteobacteria</taxon>
        <taxon>Methylococcales</taxon>
        <taxon>Methylococcaceae</taxon>
        <taxon>Methylomonas</taxon>
    </lineage>
</organism>
<dbReference type="CDD" id="cd04179">
    <property type="entry name" value="DPM_DPG-synthase_like"/>
    <property type="match status" value="1"/>
</dbReference>
<dbReference type="EMBL" id="JACXST010000002">
    <property type="protein sequence ID" value="MBD9362222.1"/>
    <property type="molecule type" value="Genomic_DNA"/>
</dbReference>
<reference evidence="2 3" key="1">
    <citation type="submission" date="2020-09" db="EMBL/GenBank/DDBJ databases">
        <title>Methylomonas albis sp. nov. and Methylomonas fluvii sp. nov.: Two cold-adapted methanotrophs from the River Elbe and an amended description of Methylovulum psychrotolerans strain Eb1.</title>
        <authorList>
            <person name="Bussmann I.K."/>
            <person name="Klings K.-W."/>
            <person name="Warnstedt J."/>
            <person name="Hoppert M."/>
            <person name="Saborowski A."/>
            <person name="Horn F."/>
            <person name="Liebner S."/>
        </authorList>
    </citation>
    <scope>NUCLEOTIDE SEQUENCE [LARGE SCALE GENOMIC DNA]</scope>
    <source>
        <strain evidence="2 3">EbB</strain>
    </source>
</reference>
<dbReference type="InterPro" id="IPR001173">
    <property type="entry name" value="Glyco_trans_2-like"/>
</dbReference>
<name>A0ABR9DGN2_9GAMM</name>
<protein>
    <submittedName>
        <fullName evidence="2">Glycosyltransferase family 2 protein</fullName>
    </submittedName>
</protein>
<dbReference type="InterPro" id="IPR029044">
    <property type="entry name" value="Nucleotide-diphossugar_trans"/>
</dbReference>
<dbReference type="RefSeq" id="WP_192394924.1">
    <property type="nucleotide sequence ID" value="NZ_CAJHIU010000002.1"/>
</dbReference>
<dbReference type="Pfam" id="PF00535">
    <property type="entry name" value="Glycos_transf_2"/>
    <property type="match status" value="1"/>
</dbReference>
<proteinExistence type="predicted"/>
<sequence length="241" mass="27012">MDNSKLKFITTLFIPVKNEIDALKVIMPRIDKSWCDEILILDGSSDDGSKEYLVSKGYNVVHQKSKGVKAAFWEAFELAKGDIIIPFSPDGNSIPEDIPRLIEKINAGYDIVVASRYKGDAISEDDDFVSGIANKFFTSLINILFSTKYTDGLVMYKAFKKSHLYILEIDKFKSEFSEIMLLTRGARYGLKITEISSSEPPRIGVQGSRAHPGVLGKYKSALVLLKSILRDALFYRPGLNR</sequence>
<dbReference type="PANTHER" id="PTHR48090">
    <property type="entry name" value="UNDECAPRENYL-PHOSPHATE 4-DEOXY-4-FORMAMIDO-L-ARABINOSE TRANSFERASE-RELATED"/>
    <property type="match status" value="1"/>
</dbReference>
<comment type="caution">
    <text evidence="2">The sequence shown here is derived from an EMBL/GenBank/DDBJ whole genome shotgun (WGS) entry which is preliminary data.</text>
</comment>
<dbReference type="PANTHER" id="PTHR48090:SF7">
    <property type="entry name" value="RFBJ PROTEIN"/>
    <property type="match status" value="1"/>
</dbReference>
<evidence type="ECO:0000313" key="2">
    <source>
        <dbReference type="EMBL" id="MBD9362222.1"/>
    </source>
</evidence>
<dbReference type="SUPFAM" id="SSF53448">
    <property type="entry name" value="Nucleotide-diphospho-sugar transferases"/>
    <property type="match status" value="1"/>
</dbReference>
<dbReference type="Gene3D" id="3.90.550.10">
    <property type="entry name" value="Spore Coat Polysaccharide Biosynthesis Protein SpsA, Chain A"/>
    <property type="match status" value="1"/>
</dbReference>
<feature type="domain" description="Glycosyltransferase 2-like" evidence="1">
    <location>
        <begin position="13"/>
        <end position="138"/>
    </location>
</feature>